<sequence length="126" mass="14828">MGLAGRSLETPSLTNDCNYWRLQTYTKQCWLHLLVKSKLRHNTKNNVRANMNWKNLISSEDLASRPDSTKFETIYAELGARKIRYGQMYSRLCGVKVRSRGYRLRCRPRHLKMVRNDEVHPTIALM</sequence>
<evidence type="ECO:0000313" key="2">
    <source>
        <dbReference type="Proteomes" id="UP000499080"/>
    </source>
</evidence>
<name>A0A4Y2K0V8_ARAVE</name>
<protein>
    <submittedName>
        <fullName evidence="1">Uncharacterized protein</fullName>
    </submittedName>
</protein>
<comment type="caution">
    <text evidence="1">The sequence shown here is derived from an EMBL/GenBank/DDBJ whole genome shotgun (WGS) entry which is preliminary data.</text>
</comment>
<reference evidence="1 2" key="1">
    <citation type="journal article" date="2019" name="Sci. Rep.">
        <title>Orb-weaving spider Araneus ventricosus genome elucidates the spidroin gene catalogue.</title>
        <authorList>
            <person name="Kono N."/>
            <person name="Nakamura H."/>
            <person name="Ohtoshi R."/>
            <person name="Moran D.A.P."/>
            <person name="Shinohara A."/>
            <person name="Yoshida Y."/>
            <person name="Fujiwara M."/>
            <person name="Mori M."/>
            <person name="Tomita M."/>
            <person name="Arakawa K."/>
        </authorList>
    </citation>
    <scope>NUCLEOTIDE SEQUENCE [LARGE SCALE GENOMIC DNA]</scope>
</reference>
<organism evidence="1 2">
    <name type="scientific">Araneus ventricosus</name>
    <name type="common">Orbweaver spider</name>
    <name type="synonym">Epeira ventricosa</name>
    <dbReference type="NCBI Taxonomy" id="182803"/>
    <lineage>
        <taxon>Eukaryota</taxon>
        <taxon>Metazoa</taxon>
        <taxon>Ecdysozoa</taxon>
        <taxon>Arthropoda</taxon>
        <taxon>Chelicerata</taxon>
        <taxon>Arachnida</taxon>
        <taxon>Araneae</taxon>
        <taxon>Araneomorphae</taxon>
        <taxon>Entelegynae</taxon>
        <taxon>Araneoidea</taxon>
        <taxon>Araneidae</taxon>
        <taxon>Araneus</taxon>
    </lineage>
</organism>
<accession>A0A4Y2K0V8</accession>
<gene>
    <name evidence="1" type="ORF">AVEN_133610_1</name>
</gene>
<proteinExistence type="predicted"/>
<dbReference type="AlphaFoldDB" id="A0A4Y2K0V8"/>
<evidence type="ECO:0000313" key="1">
    <source>
        <dbReference type="EMBL" id="GBM95515.1"/>
    </source>
</evidence>
<dbReference type="Proteomes" id="UP000499080">
    <property type="component" value="Unassembled WGS sequence"/>
</dbReference>
<dbReference type="EMBL" id="BGPR01004064">
    <property type="protein sequence ID" value="GBM95515.1"/>
    <property type="molecule type" value="Genomic_DNA"/>
</dbReference>
<keyword evidence="2" id="KW-1185">Reference proteome</keyword>